<dbReference type="OrthoDB" id="7629748at2"/>
<accession>A0A4R5U467</accession>
<sequence length="256" mass="26769">MNRLLSAALIVACLSPAAAMAQDGPSFSLFGGREADVKGDVHKGAIAPIADLGPLNPALAGVAAELRIESRGYDDIYSEANVFGVEMAWPTQGGEIFGQLASTRSSEGEVQVGGAFVPALDATLPVFGRFGRYEALALEGGYRHYFSDGNARPYLAGRLGATRVGSIDATFTIPAADITLSNVPFYESGWILGGGADFGVIWQLSEAASLGAEIGVRYHGKLKDDDSAIGGLGLASINDTGARTSFPVSMRLEFRF</sequence>
<keyword evidence="3" id="KW-1185">Reference proteome</keyword>
<keyword evidence="1" id="KW-0732">Signal</keyword>
<evidence type="ECO:0000256" key="1">
    <source>
        <dbReference type="SAM" id="SignalP"/>
    </source>
</evidence>
<evidence type="ECO:0008006" key="4">
    <source>
        <dbReference type="Google" id="ProtNLM"/>
    </source>
</evidence>
<comment type="caution">
    <text evidence="2">The sequence shown here is derived from an EMBL/GenBank/DDBJ whole genome shotgun (WGS) entry which is preliminary data.</text>
</comment>
<gene>
    <name evidence="2" type="ORF">E2F46_00410</name>
</gene>
<organism evidence="2 3">
    <name type="scientific">Luteimonas aestuarii</name>
    <dbReference type="NCBI Taxonomy" id="453837"/>
    <lineage>
        <taxon>Bacteria</taxon>
        <taxon>Pseudomonadati</taxon>
        <taxon>Pseudomonadota</taxon>
        <taxon>Gammaproteobacteria</taxon>
        <taxon>Lysobacterales</taxon>
        <taxon>Lysobacteraceae</taxon>
        <taxon>Luteimonas</taxon>
    </lineage>
</organism>
<dbReference type="Proteomes" id="UP000294796">
    <property type="component" value="Unassembled WGS sequence"/>
</dbReference>
<feature type="signal peptide" evidence="1">
    <location>
        <begin position="1"/>
        <end position="21"/>
    </location>
</feature>
<dbReference type="AlphaFoldDB" id="A0A4R5U467"/>
<dbReference type="RefSeq" id="WP_133320215.1">
    <property type="nucleotide sequence ID" value="NZ_SMTF01000001.1"/>
</dbReference>
<dbReference type="EMBL" id="SMTF01000001">
    <property type="protein sequence ID" value="TDK28393.1"/>
    <property type="molecule type" value="Genomic_DNA"/>
</dbReference>
<reference evidence="2 3" key="1">
    <citation type="submission" date="2019-03" db="EMBL/GenBank/DDBJ databases">
        <title>Luteimonas zhaokaii sp.nov., isolated from the rectal contents of Plateau pika in Yushu, Qinghai Province, China.</title>
        <authorList>
            <person name="Zhang G."/>
        </authorList>
    </citation>
    <scope>NUCLEOTIDE SEQUENCE [LARGE SCALE GENOMIC DNA]</scope>
    <source>
        <strain evidence="2 3">B9</strain>
    </source>
</reference>
<name>A0A4R5U467_9GAMM</name>
<protein>
    <recommendedName>
        <fullName evidence="4">Outer membrane protein beta-barrel domain-containing protein</fullName>
    </recommendedName>
</protein>
<evidence type="ECO:0000313" key="2">
    <source>
        <dbReference type="EMBL" id="TDK28393.1"/>
    </source>
</evidence>
<feature type="chain" id="PRO_5020767870" description="Outer membrane protein beta-barrel domain-containing protein" evidence="1">
    <location>
        <begin position="22"/>
        <end position="256"/>
    </location>
</feature>
<evidence type="ECO:0000313" key="3">
    <source>
        <dbReference type="Proteomes" id="UP000294796"/>
    </source>
</evidence>
<proteinExistence type="predicted"/>